<name>A0ABS6VQT1_9GAMM</name>
<dbReference type="Proteomes" id="UP001166291">
    <property type="component" value="Unassembled WGS sequence"/>
</dbReference>
<keyword evidence="2" id="KW-1185">Reference proteome</keyword>
<protein>
    <submittedName>
        <fullName evidence="1">DUF924 domain-containing protein</fullName>
    </submittedName>
</protein>
<dbReference type="Pfam" id="PF06041">
    <property type="entry name" value="DUF924"/>
    <property type="match status" value="1"/>
</dbReference>
<comment type="caution">
    <text evidence="1">The sequence shown here is derived from an EMBL/GenBank/DDBJ whole genome shotgun (WGS) entry which is preliminary data.</text>
</comment>
<reference evidence="1" key="1">
    <citation type="submission" date="2021-07" db="EMBL/GenBank/DDBJ databases">
        <title>Zhongshania sp. CAU 1632 isolated from seawater.</title>
        <authorList>
            <person name="Kim W."/>
        </authorList>
    </citation>
    <scope>NUCLEOTIDE SEQUENCE</scope>
    <source>
        <strain evidence="1">CAU 1632</strain>
    </source>
</reference>
<gene>
    <name evidence="1" type="ORF">KXJ70_07840</name>
</gene>
<dbReference type="EMBL" id="JAHWDQ010000001">
    <property type="protein sequence ID" value="MBW2940680.1"/>
    <property type="molecule type" value="Genomic_DNA"/>
</dbReference>
<sequence>MHYRSILEFWFAELPPSAWFASSAELDSTITRRFGDIHQAALAGELYSWRHKPQGRLAEIIVLDQFSRNIYRDTAKAFSADGQALVLAQEAIRNHAEAELSEEQRAFLYMPYMHSESPAIQNASLRLYEALGLESNYRFAVAHQQIIARFGRYPHRNAILGRLSSDEELAFLEESGSSF</sequence>
<evidence type="ECO:0000313" key="2">
    <source>
        <dbReference type="Proteomes" id="UP001166291"/>
    </source>
</evidence>
<dbReference type="InterPro" id="IPR010323">
    <property type="entry name" value="DUF924"/>
</dbReference>
<accession>A0ABS6VQT1</accession>
<proteinExistence type="predicted"/>
<organism evidence="1 2">
    <name type="scientific">Zhongshania aquimaris</name>
    <dbReference type="NCBI Taxonomy" id="2857107"/>
    <lineage>
        <taxon>Bacteria</taxon>
        <taxon>Pseudomonadati</taxon>
        <taxon>Pseudomonadota</taxon>
        <taxon>Gammaproteobacteria</taxon>
        <taxon>Cellvibrionales</taxon>
        <taxon>Spongiibacteraceae</taxon>
        <taxon>Zhongshania</taxon>
    </lineage>
</organism>
<evidence type="ECO:0000313" key="1">
    <source>
        <dbReference type="EMBL" id="MBW2940680.1"/>
    </source>
</evidence>